<feature type="domain" description="Isochorismatase-like" evidence="2">
    <location>
        <begin position="27"/>
        <end position="189"/>
    </location>
</feature>
<protein>
    <submittedName>
        <fullName evidence="3">Isochorismatase family protein</fullName>
    </submittedName>
</protein>
<dbReference type="Proteomes" id="UP000634780">
    <property type="component" value="Unassembled WGS sequence"/>
</dbReference>
<dbReference type="SUPFAM" id="SSF52499">
    <property type="entry name" value="Isochorismatase-like hydrolases"/>
    <property type="match status" value="1"/>
</dbReference>
<dbReference type="Gene3D" id="3.40.50.850">
    <property type="entry name" value="Isochorismatase-like"/>
    <property type="match status" value="1"/>
</dbReference>
<evidence type="ECO:0000313" key="3">
    <source>
        <dbReference type="EMBL" id="MBJ3806377.1"/>
    </source>
</evidence>
<dbReference type="PANTHER" id="PTHR43540">
    <property type="entry name" value="PEROXYUREIDOACRYLATE/UREIDOACRYLATE AMIDOHYDROLASE-RELATED"/>
    <property type="match status" value="1"/>
</dbReference>
<evidence type="ECO:0000256" key="1">
    <source>
        <dbReference type="ARBA" id="ARBA00022801"/>
    </source>
</evidence>
<organism evidence="3 4">
    <name type="scientific">Streptomyces flavofungini</name>
    <dbReference type="NCBI Taxonomy" id="68200"/>
    <lineage>
        <taxon>Bacteria</taxon>
        <taxon>Bacillati</taxon>
        <taxon>Actinomycetota</taxon>
        <taxon>Actinomycetes</taxon>
        <taxon>Kitasatosporales</taxon>
        <taxon>Streptomycetaceae</taxon>
        <taxon>Streptomyces</taxon>
    </lineage>
</organism>
<dbReference type="InterPro" id="IPR036380">
    <property type="entry name" value="Isochorismatase-like_sf"/>
</dbReference>
<proteinExistence type="predicted"/>
<accession>A0ABS0WZM4</accession>
<keyword evidence="4" id="KW-1185">Reference proteome</keyword>
<gene>
    <name evidence="3" type="ORF">JGB26_04460</name>
</gene>
<sequence>MTAAAKPSATLRQVIGLEAELPRLADTTLVLIDYQNTYTTGVMELEGAKEALAAGARLLAAARAAEIPVIHVVNDGGEGTPYDIRAEIGAVCDEVAPVDGEPVVVKQFPNSFHETRLEEVLRELGVEAGAELVLAGFMTHMCVTFTAQGAFNLGYRPTVVAEATATRTLADTDGTALPAAALHTAALATIGDLFGRIAPTVDDLVG</sequence>
<dbReference type="PANTHER" id="PTHR43540:SF15">
    <property type="entry name" value="BLR5631 PROTEIN"/>
    <property type="match status" value="1"/>
</dbReference>
<keyword evidence="1" id="KW-0378">Hydrolase</keyword>
<dbReference type="EMBL" id="JAEKOZ010000002">
    <property type="protein sequence ID" value="MBJ3806377.1"/>
    <property type="molecule type" value="Genomic_DNA"/>
</dbReference>
<dbReference type="RefSeq" id="WP_190114160.1">
    <property type="nucleotide sequence ID" value="NZ_BMVR01000002.1"/>
</dbReference>
<name>A0ABS0WZM4_9ACTN</name>
<dbReference type="InterPro" id="IPR000868">
    <property type="entry name" value="Isochorismatase-like_dom"/>
</dbReference>
<dbReference type="InterPro" id="IPR050272">
    <property type="entry name" value="Isochorismatase-like_hydrls"/>
</dbReference>
<comment type="caution">
    <text evidence="3">The sequence shown here is derived from an EMBL/GenBank/DDBJ whole genome shotgun (WGS) entry which is preliminary data.</text>
</comment>
<dbReference type="Pfam" id="PF00857">
    <property type="entry name" value="Isochorismatase"/>
    <property type="match status" value="1"/>
</dbReference>
<evidence type="ECO:0000259" key="2">
    <source>
        <dbReference type="Pfam" id="PF00857"/>
    </source>
</evidence>
<evidence type="ECO:0000313" key="4">
    <source>
        <dbReference type="Proteomes" id="UP000634780"/>
    </source>
</evidence>
<reference evidence="3 4" key="1">
    <citation type="submission" date="2020-12" db="EMBL/GenBank/DDBJ databases">
        <title>Streptomyces typhae sp. nov., a novel endophytic actinomycete isolated from the root of cattail pollen (Typha angustifolia L.).</title>
        <authorList>
            <person name="Peng C."/>
            <person name="Liu C."/>
        </authorList>
    </citation>
    <scope>NUCLEOTIDE SEQUENCE [LARGE SCALE GENOMIC DNA]</scope>
    <source>
        <strain evidence="3 4">JCM 4753</strain>
    </source>
</reference>